<evidence type="ECO:0000256" key="3">
    <source>
        <dbReference type="ARBA" id="ARBA00022525"/>
    </source>
</evidence>
<gene>
    <name evidence="8" type="ORF">RRG08_051756</name>
</gene>
<evidence type="ECO:0000256" key="7">
    <source>
        <dbReference type="SAM" id="SignalP"/>
    </source>
</evidence>
<organism evidence="8 9">
    <name type="scientific">Elysia crispata</name>
    <name type="common">lettuce slug</name>
    <dbReference type="NCBI Taxonomy" id="231223"/>
    <lineage>
        <taxon>Eukaryota</taxon>
        <taxon>Metazoa</taxon>
        <taxon>Spiralia</taxon>
        <taxon>Lophotrochozoa</taxon>
        <taxon>Mollusca</taxon>
        <taxon>Gastropoda</taxon>
        <taxon>Heterobranchia</taxon>
        <taxon>Euthyneura</taxon>
        <taxon>Panpulmonata</taxon>
        <taxon>Sacoglossa</taxon>
        <taxon>Placobranchoidea</taxon>
        <taxon>Plakobranchidae</taxon>
        <taxon>Elysia</taxon>
    </lineage>
</organism>
<dbReference type="GO" id="GO:0090729">
    <property type="term" value="F:toxin activity"/>
    <property type="evidence" value="ECO:0007669"/>
    <property type="project" value="UniProtKB-KW"/>
</dbReference>
<keyword evidence="5" id="KW-1015">Disulfide bond</keyword>
<keyword evidence="4" id="KW-0800">Toxin</keyword>
<evidence type="ECO:0000256" key="5">
    <source>
        <dbReference type="ARBA" id="ARBA00023157"/>
    </source>
</evidence>
<dbReference type="EMBL" id="JAWDGP010000454">
    <property type="protein sequence ID" value="KAK3800474.1"/>
    <property type="molecule type" value="Genomic_DNA"/>
</dbReference>
<evidence type="ECO:0000313" key="8">
    <source>
        <dbReference type="EMBL" id="KAK3800474.1"/>
    </source>
</evidence>
<evidence type="ECO:0000256" key="1">
    <source>
        <dbReference type="ARBA" id="ARBA00004613"/>
    </source>
</evidence>
<accession>A0AAE1EAI9</accession>
<keyword evidence="6" id="KW-0108">Calcium channel impairing toxin</keyword>
<dbReference type="GO" id="GO:0005576">
    <property type="term" value="C:extracellular region"/>
    <property type="evidence" value="ECO:0007669"/>
    <property type="project" value="UniProtKB-SubCell"/>
</dbReference>
<keyword evidence="7" id="KW-0732">Signal</keyword>
<comment type="subcellular location">
    <subcellularLocation>
        <location evidence="1">Secreted</location>
    </subcellularLocation>
</comment>
<evidence type="ECO:0000256" key="4">
    <source>
        <dbReference type="ARBA" id="ARBA00022656"/>
    </source>
</evidence>
<keyword evidence="6" id="KW-0872">Ion channel impairing toxin</keyword>
<evidence type="ECO:0000256" key="2">
    <source>
        <dbReference type="ARBA" id="ARBA00008992"/>
    </source>
</evidence>
<reference evidence="8" key="1">
    <citation type="journal article" date="2023" name="G3 (Bethesda)">
        <title>A reference genome for the long-term kleptoplast-retaining sea slug Elysia crispata morphotype clarki.</title>
        <authorList>
            <person name="Eastman K.E."/>
            <person name="Pendleton A.L."/>
            <person name="Shaikh M.A."/>
            <person name="Suttiyut T."/>
            <person name="Ogas R."/>
            <person name="Tomko P."/>
            <person name="Gavelis G."/>
            <person name="Widhalm J.R."/>
            <person name="Wisecaver J.H."/>
        </authorList>
    </citation>
    <scope>NUCLEOTIDE SEQUENCE</scope>
    <source>
        <strain evidence="8">ECLA1</strain>
    </source>
</reference>
<feature type="signal peptide" evidence="7">
    <location>
        <begin position="1"/>
        <end position="23"/>
    </location>
</feature>
<proteinExistence type="inferred from homology"/>
<keyword evidence="6" id="KW-1219">Ryanodine-sensitive calcium-release channel impairing toxin</keyword>
<keyword evidence="9" id="KW-1185">Reference proteome</keyword>
<comment type="similarity">
    <text evidence="2">Belongs to the scorpion calcin family.</text>
</comment>
<evidence type="ECO:0000313" key="9">
    <source>
        <dbReference type="Proteomes" id="UP001283361"/>
    </source>
</evidence>
<keyword evidence="3" id="KW-0964">Secreted</keyword>
<dbReference type="InterPro" id="IPR012632">
    <property type="entry name" value="Scorpion_calcine"/>
</dbReference>
<dbReference type="PROSITE" id="PS60028">
    <property type="entry name" value="SCORPION_CALCINE"/>
    <property type="match status" value="1"/>
</dbReference>
<comment type="caution">
    <text evidence="8">The sequence shown here is derived from an EMBL/GenBank/DDBJ whole genome shotgun (WGS) entry which is preliminary data.</text>
</comment>
<feature type="chain" id="PRO_5042113065" evidence="7">
    <location>
        <begin position="24"/>
        <end position="186"/>
    </location>
</feature>
<dbReference type="AlphaFoldDB" id="A0AAE1EAI9"/>
<dbReference type="Proteomes" id="UP001283361">
    <property type="component" value="Unassembled WGS sequence"/>
</dbReference>
<sequence>MGAVEMLMLWFFILITLCLQVDGSRCSWSNEDCRENSDCCSKSCHKAHEGTNPRCRHSTLGEPCVFDYHCQDSLECGTYYNCCSPYWKMCIKDNDCCNSNHVCRPADGFDYDRCLWPSAANRHSPWLSPLLLLSLFLSSALAQWYSAPSLTDVFLSCKANILFSLSALVYVAVYCVGGDISYGAVG</sequence>
<evidence type="ECO:0000256" key="6">
    <source>
        <dbReference type="ARBA" id="ARBA00023297"/>
    </source>
</evidence>
<dbReference type="GO" id="GO:0019855">
    <property type="term" value="F:calcium channel inhibitor activity"/>
    <property type="evidence" value="ECO:0007669"/>
    <property type="project" value="InterPro"/>
</dbReference>
<name>A0AAE1EAI9_9GAST</name>
<protein>
    <submittedName>
        <fullName evidence="8">Uncharacterized protein</fullName>
    </submittedName>
</protein>